<gene>
    <name evidence="1" type="ORF">H0264_30365</name>
</gene>
<dbReference type="AlphaFoldDB" id="A0A7D6VAD1"/>
<proteinExistence type="predicted"/>
<protein>
    <submittedName>
        <fullName evidence="1">Uncharacterized protein</fullName>
    </submittedName>
</protein>
<keyword evidence="2" id="KW-1185">Reference proteome</keyword>
<evidence type="ECO:0000313" key="1">
    <source>
        <dbReference type="EMBL" id="QLY29522.1"/>
    </source>
</evidence>
<organism evidence="1 2">
    <name type="scientific">Nocardia huaxiensis</name>
    <dbReference type="NCBI Taxonomy" id="2755382"/>
    <lineage>
        <taxon>Bacteria</taxon>
        <taxon>Bacillati</taxon>
        <taxon>Actinomycetota</taxon>
        <taxon>Actinomycetes</taxon>
        <taxon>Mycobacteriales</taxon>
        <taxon>Nocardiaceae</taxon>
        <taxon>Nocardia</taxon>
    </lineage>
</organism>
<evidence type="ECO:0000313" key="2">
    <source>
        <dbReference type="Proteomes" id="UP000515512"/>
    </source>
</evidence>
<sequence>MSNRLAGNGIDVDAVIEKLTDASVDYFVEQITGENLVAHADSILRDIFEIEEALRVSDILDRETIQGSVLAIIDLLNSSTLNRHFFEAIADAIYDLAANDKFRLGDVVDRDGVEKLIATIAGMHLMFERGLDRFAESPMLGTVAATFVNRIMSGAGEAVRTRAEKYPLMKSALSLGDRTVGKVLTAGDKAFGERLGEATAAAAQFAVRRTNHAILTVIKETPVTDAAMEVYDLFANEPVSDLREFIELEELRALIAAVFDLATTVKNPEYLADLVNDVVSILLDHYGDYTVAGLVKEVGISPEFLRDEFCRYAPAVIEAAKQDGILAGLARRRIEPFFRSEQVREILSSAS</sequence>
<dbReference type="RefSeq" id="WP_181580726.1">
    <property type="nucleotide sequence ID" value="NZ_CP059399.1"/>
</dbReference>
<accession>A0A7D6VAD1</accession>
<name>A0A7D6VAD1_9NOCA</name>
<dbReference type="Proteomes" id="UP000515512">
    <property type="component" value="Chromosome"/>
</dbReference>
<dbReference type="KEGG" id="nhu:H0264_30365"/>
<dbReference type="EMBL" id="CP059399">
    <property type="protein sequence ID" value="QLY29522.1"/>
    <property type="molecule type" value="Genomic_DNA"/>
</dbReference>
<reference evidence="1 2" key="1">
    <citation type="submission" date="2020-07" db="EMBL/GenBank/DDBJ databases">
        <authorList>
            <person name="Zhuang K."/>
            <person name="Ran Y."/>
        </authorList>
    </citation>
    <scope>NUCLEOTIDE SEQUENCE [LARGE SCALE GENOMIC DNA]</scope>
    <source>
        <strain evidence="1 2">WCH-YHL-001</strain>
    </source>
</reference>